<feature type="DNA-binding region" description="OmpR/PhoB-type" evidence="3">
    <location>
        <begin position="1"/>
        <end position="93"/>
    </location>
</feature>
<dbReference type="GO" id="GO:0000160">
    <property type="term" value="P:phosphorelay signal transduction system"/>
    <property type="evidence" value="ECO:0007669"/>
    <property type="project" value="InterPro"/>
</dbReference>
<dbReference type="Pfam" id="PF03704">
    <property type="entry name" value="BTAD"/>
    <property type="match status" value="1"/>
</dbReference>
<dbReference type="CDD" id="cd15831">
    <property type="entry name" value="BTAD"/>
    <property type="match status" value="1"/>
</dbReference>
<dbReference type="Proteomes" id="UP000295705">
    <property type="component" value="Unassembled WGS sequence"/>
</dbReference>
<dbReference type="EMBL" id="SNYO01000001">
    <property type="protein sequence ID" value="TDQ65507.1"/>
    <property type="molecule type" value="Genomic_DNA"/>
</dbReference>
<dbReference type="InterPro" id="IPR016032">
    <property type="entry name" value="Sig_transdc_resp-reg_C-effctor"/>
</dbReference>
<dbReference type="InterPro" id="IPR001867">
    <property type="entry name" value="OmpR/PhoB-type_DNA-bd"/>
</dbReference>
<feature type="domain" description="OmpR/PhoB-type" evidence="5">
    <location>
        <begin position="1"/>
        <end position="93"/>
    </location>
</feature>
<comment type="similarity">
    <text evidence="1">Belongs to the AfsR/DnrI/RedD regulatory family.</text>
</comment>
<accession>A0A4R6VSB6</accession>
<sequence>MAVEFRVLGEVAVLRDGRPVDVGHARQRCVLAVLLVELGRPVPTDELIDRVWADRPPYRARNALSAYVSRLRTLVAAPEVELARAGTGYALTADPASVDLHAFRLLAAQARAADRPADAAALADRALASWRGTPLGSVDTPWFAAVRTSLEAERLAVLLDRNDAALAAGRHADLLVELTDAVRAHPLDERLAGQLMLAQVRSGRQADALASFRAVRARLADELGVDPGAPLRAVHQRILTGDAATPTPSAPTVPAPRPEPAPEPEPATPALPRRATSFVGRRADLDRVTAALAAGSLVTLTGLGGVGKTRVALEVARHGGGAWFAELAPLEDGGPVSQAVATALHLQQRAGATIEQTVIEYLRDRELLLVLDNCEHVLAGAAGLAEQVLRHCPAVTVLATSREPLGVEGERIVPIDPLPPHDAATLFVDRARAARPGFDPEAEKPGAVVDLCRRLDGLPLGIELAAARMRAMNAAEVASRLADPSFVAGGSRATPTRHQSLAAAVAWSHRLLSDRERTLFDRLSVFAGGVDLDAAHAACAEPGDTEADTADLLTALVDKSMVTVDHAGDATWYRLLETMRRYGRERLGDDLDAARERHARAVLDLTERAAAGLVGPDEGQWVERLLRAWDDVRIAVGWAIARQDADLALRLVVGVPDVAYWCVGYELADWAQDAVRLPGAAGHPLAPAVLGAAARGAFCLGDFPRAVRLARETGVPEWVEGASRGSQPGDVLAIIDVYEGGGPDGHTHYARQVELARPSGDLTRLTWTLSQLSLSRTFLGATEAALRDAEECLAVARAAGGNPTGVALGLLSIGRALQDTDPATALAYLDESAATFASVRNRWFAAYAGMYAAATHVEHSDVPTATAALLPVLDAWEQLGERSQQWLTLLFSARLLIRLGADAEVVTLHHALVAAGQPALLGADRLAELDASLGAVASEAAARRGATADGPAAIAVVRSALRVRTPAPVA</sequence>
<dbReference type="InterPro" id="IPR011990">
    <property type="entry name" value="TPR-like_helical_dom_sf"/>
</dbReference>
<evidence type="ECO:0000256" key="4">
    <source>
        <dbReference type="SAM" id="MobiDB-lite"/>
    </source>
</evidence>
<dbReference type="InterPro" id="IPR005158">
    <property type="entry name" value="BTAD"/>
</dbReference>
<dbReference type="InterPro" id="IPR058852">
    <property type="entry name" value="HTH_77"/>
</dbReference>
<dbReference type="RefSeq" id="WP_133824857.1">
    <property type="nucleotide sequence ID" value="NZ_BAABHR010000019.1"/>
</dbReference>
<dbReference type="PANTHER" id="PTHR47691">
    <property type="entry name" value="REGULATOR-RELATED"/>
    <property type="match status" value="1"/>
</dbReference>
<dbReference type="PRINTS" id="PR00364">
    <property type="entry name" value="DISEASERSIST"/>
</dbReference>
<comment type="caution">
    <text evidence="6">The sequence shown here is derived from an EMBL/GenBank/DDBJ whole genome shotgun (WGS) entry which is preliminary data.</text>
</comment>
<keyword evidence="2 3" id="KW-0238">DNA-binding</keyword>
<feature type="region of interest" description="Disordered" evidence="4">
    <location>
        <begin position="241"/>
        <end position="273"/>
    </location>
</feature>
<dbReference type="Pfam" id="PF00486">
    <property type="entry name" value="Trans_reg_C"/>
    <property type="match status" value="1"/>
</dbReference>
<dbReference type="SUPFAM" id="SSF46894">
    <property type="entry name" value="C-terminal effector domain of the bipartite response regulators"/>
    <property type="match status" value="1"/>
</dbReference>
<organism evidence="6 7">
    <name type="scientific">Actinomycetospora succinea</name>
    <dbReference type="NCBI Taxonomy" id="663603"/>
    <lineage>
        <taxon>Bacteria</taxon>
        <taxon>Bacillati</taxon>
        <taxon>Actinomycetota</taxon>
        <taxon>Actinomycetes</taxon>
        <taxon>Pseudonocardiales</taxon>
        <taxon>Pseudonocardiaceae</taxon>
        <taxon>Actinomycetospora</taxon>
    </lineage>
</organism>
<dbReference type="GO" id="GO:0003677">
    <property type="term" value="F:DNA binding"/>
    <property type="evidence" value="ECO:0007669"/>
    <property type="project" value="UniProtKB-UniRule"/>
</dbReference>
<dbReference type="GO" id="GO:0006355">
    <property type="term" value="P:regulation of DNA-templated transcription"/>
    <property type="evidence" value="ECO:0007669"/>
    <property type="project" value="InterPro"/>
</dbReference>
<dbReference type="Pfam" id="PF25872">
    <property type="entry name" value="HTH_77"/>
    <property type="match status" value="1"/>
</dbReference>
<name>A0A4R6VSB6_9PSEU</name>
<protein>
    <submittedName>
        <fullName evidence="6">Putative ATPase</fullName>
    </submittedName>
</protein>
<feature type="compositionally biased region" description="Pro residues" evidence="4">
    <location>
        <begin position="248"/>
        <end position="269"/>
    </location>
</feature>
<dbReference type="InterPro" id="IPR027417">
    <property type="entry name" value="P-loop_NTPase"/>
</dbReference>
<dbReference type="InterPro" id="IPR036388">
    <property type="entry name" value="WH-like_DNA-bd_sf"/>
</dbReference>
<dbReference type="Gene3D" id="3.40.50.300">
    <property type="entry name" value="P-loop containing nucleotide triphosphate hydrolases"/>
    <property type="match status" value="1"/>
</dbReference>
<evidence type="ECO:0000313" key="6">
    <source>
        <dbReference type="EMBL" id="TDQ65507.1"/>
    </source>
</evidence>
<dbReference type="Gene3D" id="1.25.40.10">
    <property type="entry name" value="Tetratricopeptide repeat domain"/>
    <property type="match status" value="2"/>
</dbReference>
<dbReference type="PROSITE" id="PS51755">
    <property type="entry name" value="OMPR_PHOB"/>
    <property type="match status" value="1"/>
</dbReference>
<dbReference type="SUPFAM" id="SSF52540">
    <property type="entry name" value="P-loop containing nucleoside triphosphate hydrolases"/>
    <property type="match status" value="1"/>
</dbReference>
<dbReference type="AlphaFoldDB" id="A0A4R6VSB6"/>
<gene>
    <name evidence="6" type="ORF">EV188_101759</name>
</gene>
<dbReference type="PANTHER" id="PTHR47691:SF3">
    <property type="entry name" value="HTH-TYPE TRANSCRIPTIONAL REGULATOR RV0890C-RELATED"/>
    <property type="match status" value="1"/>
</dbReference>
<evidence type="ECO:0000313" key="7">
    <source>
        <dbReference type="Proteomes" id="UP000295705"/>
    </source>
</evidence>
<evidence type="ECO:0000256" key="2">
    <source>
        <dbReference type="ARBA" id="ARBA00023125"/>
    </source>
</evidence>
<dbReference type="SMART" id="SM00862">
    <property type="entry name" value="Trans_reg_C"/>
    <property type="match status" value="1"/>
</dbReference>
<dbReference type="Gene3D" id="1.10.10.10">
    <property type="entry name" value="Winged helix-like DNA-binding domain superfamily/Winged helix DNA-binding domain"/>
    <property type="match status" value="2"/>
</dbReference>
<dbReference type="SUPFAM" id="SSF48452">
    <property type="entry name" value="TPR-like"/>
    <property type="match status" value="2"/>
</dbReference>
<evidence type="ECO:0000256" key="3">
    <source>
        <dbReference type="PROSITE-ProRule" id="PRU01091"/>
    </source>
</evidence>
<proteinExistence type="inferred from homology"/>
<dbReference type="SMART" id="SM01043">
    <property type="entry name" value="BTAD"/>
    <property type="match status" value="1"/>
</dbReference>
<keyword evidence="7" id="KW-1185">Reference proteome</keyword>
<evidence type="ECO:0000259" key="5">
    <source>
        <dbReference type="PROSITE" id="PS51755"/>
    </source>
</evidence>
<evidence type="ECO:0000256" key="1">
    <source>
        <dbReference type="ARBA" id="ARBA00005820"/>
    </source>
</evidence>
<dbReference type="OrthoDB" id="9812579at2"/>
<reference evidence="6 7" key="1">
    <citation type="submission" date="2019-03" db="EMBL/GenBank/DDBJ databases">
        <title>Genomic Encyclopedia of Type Strains, Phase IV (KMG-IV): sequencing the most valuable type-strain genomes for metagenomic binning, comparative biology and taxonomic classification.</title>
        <authorList>
            <person name="Goeker M."/>
        </authorList>
    </citation>
    <scope>NUCLEOTIDE SEQUENCE [LARGE SCALE GENOMIC DNA]</scope>
    <source>
        <strain evidence="6 7">DSM 45775</strain>
    </source>
</reference>